<dbReference type="AlphaFoldDB" id="A0A2U1K1U8"/>
<evidence type="ECO:0000313" key="10">
    <source>
        <dbReference type="Proteomes" id="UP000245998"/>
    </source>
</evidence>
<evidence type="ECO:0000256" key="4">
    <source>
        <dbReference type="ARBA" id="ARBA00022692"/>
    </source>
</evidence>
<evidence type="ECO:0000256" key="8">
    <source>
        <dbReference type="SAM" id="Phobius"/>
    </source>
</evidence>
<dbReference type="InterPro" id="IPR001734">
    <property type="entry name" value="Na/solute_symporter"/>
</dbReference>
<dbReference type="OrthoDB" id="9789704at2"/>
<dbReference type="GO" id="GO:0015204">
    <property type="term" value="F:urea transmembrane transporter activity"/>
    <property type="evidence" value="ECO:0007669"/>
    <property type="project" value="InterPro"/>
</dbReference>
<comment type="similarity">
    <text evidence="2 7">Belongs to the sodium:solute symporter (SSF) (TC 2.A.21) family.</text>
</comment>
<feature type="transmembrane region" description="Helical" evidence="8">
    <location>
        <begin position="189"/>
        <end position="211"/>
    </location>
</feature>
<feature type="transmembrane region" description="Helical" evidence="8">
    <location>
        <begin position="314"/>
        <end position="336"/>
    </location>
</feature>
<dbReference type="Gene3D" id="1.20.1730.10">
    <property type="entry name" value="Sodium/glucose cotransporter"/>
    <property type="match status" value="1"/>
</dbReference>
<feature type="transmembrane region" description="Helical" evidence="8">
    <location>
        <begin position="12"/>
        <end position="31"/>
    </location>
</feature>
<evidence type="ECO:0000256" key="3">
    <source>
        <dbReference type="ARBA" id="ARBA00022448"/>
    </source>
</evidence>
<evidence type="ECO:0000256" key="2">
    <source>
        <dbReference type="ARBA" id="ARBA00006434"/>
    </source>
</evidence>
<keyword evidence="6 8" id="KW-0472">Membrane</keyword>
<comment type="subcellular location">
    <subcellularLocation>
        <location evidence="1">Membrane</location>
        <topology evidence="1">Multi-pass membrane protein</topology>
    </subcellularLocation>
</comment>
<feature type="transmembrane region" description="Helical" evidence="8">
    <location>
        <begin position="239"/>
        <end position="261"/>
    </location>
</feature>
<evidence type="ECO:0008006" key="11">
    <source>
        <dbReference type="Google" id="ProtNLM"/>
    </source>
</evidence>
<evidence type="ECO:0000313" key="9">
    <source>
        <dbReference type="EMBL" id="PWA11225.1"/>
    </source>
</evidence>
<keyword evidence="4 8" id="KW-0812">Transmembrane</keyword>
<feature type="transmembrane region" description="Helical" evidence="8">
    <location>
        <begin position="51"/>
        <end position="72"/>
    </location>
</feature>
<feature type="transmembrane region" description="Helical" evidence="8">
    <location>
        <begin position="396"/>
        <end position="418"/>
    </location>
</feature>
<dbReference type="Proteomes" id="UP000245998">
    <property type="component" value="Unassembled WGS sequence"/>
</dbReference>
<sequence>MKYMELFPASWAWWIIIVSGLLMFGSSWWIYKRSKVNDAETFMVASRGVKWGLIAASVAATELWAGSLLASAEGAYTWGVSGLWMYWLPTPISFTIFAFIAARVRKLTPNGVTIGSFAKMRFGKAGHIIFTLIALWIMALFTMLQIIGGAAFFSSMFDVSYTMISIVLAAIFLGFYLIAGLWSSLVTSFIQYFIVVIILLGIVPIVFFQLGGPGEIYDMAMANLSSQPEKLDLFRMDAITGYFLVQFFSFGAIATLSNYAWQRAFAVEEGGVKKAMIWGGWSWAPLAMVSSLVGFVGLAIGLNLEFATDVFPRVIADVLTTPFTVFLAIAVLFAIYSTGSAYLGGMSSLVTSDVYEEYFNKKATKEQSLKFIRISSIVIAILVTIATILLQKVSLLTATLTVGAFVGAPFFPIVLGLWWKKTSAAAVVIAISTSVILVSIFLLTNIIPQWIAYLICILTSLVLTVVISLIKPDNFDFSKLKNENIA</sequence>
<feature type="transmembrane region" description="Helical" evidence="8">
    <location>
        <begin position="425"/>
        <end position="444"/>
    </location>
</feature>
<protein>
    <recommendedName>
        <fullName evidence="11">Sodium:proline symporter</fullName>
    </recommendedName>
</protein>
<dbReference type="InterPro" id="IPR038377">
    <property type="entry name" value="Na/Glc_symporter_sf"/>
</dbReference>
<gene>
    <name evidence="9" type="ORF">DCC39_09655</name>
</gene>
<evidence type="ECO:0000256" key="5">
    <source>
        <dbReference type="ARBA" id="ARBA00022989"/>
    </source>
</evidence>
<feature type="transmembrane region" description="Helical" evidence="8">
    <location>
        <begin position="125"/>
        <end position="153"/>
    </location>
</feature>
<dbReference type="PANTHER" id="PTHR46154:SF4">
    <property type="entry name" value="UREA ACTIVE TRANSPORTER"/>
    <property type="match status" value="1"/>
</dbReference>
<comment type="caution">
    <text evidence="9">The sequence shown here is derived from an EMBL/GenBank/DDBJ whole genome shotgun (WGS) entry which is preliminary data.</text>
</comment>
<accession>A0A2U1K1U8</accession>
<keyword evidence="3" id="KW-0813">Transport</keyword>
<dbReference type="PROSITE" id="PS50283">
    <property type="entry name" value="NA_SOLUT_SYMP_3"/>
    <property type="match status" value="1"/>
</dbReference>
<organism evidence="9 10">
    <name type="scientific">Pueribacillus theae</name>
    <dbReference type="NCBI Taxonomy" id="2171751"/>
    <lineage>
        <taxon>Bacteria</taxon>
        <taxon>Bacillati</taxon>
        <taxon>Bacillota</taxon>
        <taxon>Bacilli</taxon>
        <taxon>Bacillales</taxon>
        <taxon>Bacillaceae</taxon>
        <taxon>Pueribacillus</taxon>
    </lineage>
</organism>
<feature type="transmembrane region" description="Helical" evidence="8">
    <location>
        <begin position="371"/>
        <end position="390"/>
    </location>
</feature>
<proteinExistence type="inferred from homology"/>
<keyword evidence="10" id="KW-1185">Reference proteome</keyword>
<evidence type="ECO:0000256" key="7">
    <source>
        <dbReference type="RuleBase" id="RU362091"/>
    </source>
</evidence>
<name>A0A2U1K1U8_9BACI</name>
<feature type="transmembrane region" description="Helical" evidence="8">
    <location>
        <begin position="159"/>
        <end position="182"/>
    </location>
</feature>
<dbReference type="Pfam" id="PF00474">
    <property type="entry name" value="SSF"/>
    <property type="match status" value="1"/>
</dbReference>
<evidence type="ECO:0000256" key="6">
    <source>
        <dbReference type="ARBA" id="ARBA00023136"/>
    </source>
</evidence>
<feature type="transmembrane region" description="Helical" evidence="8">
    <location>
        <begin position="281"/>
        <end position="302"/>
    </location>
</feature>
<feature type="transmembrane region" description="Helical" evidence="8">
    <location>
        <begin position="450"/>
        <end position="470"/>
    </location>
</feature>
<feature type="transmembrane region" description="Helical" evidence="8">
    <location>
        <begin position="84"/>
        <end position="104"/>
    </location>
</feature>
<dbReference type="EMBL" id="QCZG01000017">
    <property type="protein sequence ID" value="PWA11225.1"/>
    <property type="molecule type" value="Genomic_DNA"/>
</dbReference>
<keyword evidence="5 8" id="KW-1133">Transmembrane helix</keyword>
<evidence type="ECO:0000256" key="1">
    <source>
        <dbReference type="ARBA" id="ARBA00004141"/>
    </source>
</evidence>
<dbReference type="InterPro" id="IPR031155">
    <property type="entry name" value="DUR"/>
</dbReference>
<dbReference type="GO" id="GO:0005886">
    <property type="term" value="C:plasma membrane"/>
    <property type="evidence" value="ECO:0007669"/>
    <property type="project" value="TreeGrafter"/>
</dbReference>
<reference evidence="9 10" key="1">
    <citation type="submission" date="2018-04" db="EMBL/GenBank/DDBJ databases">
        <title>Camelliibacillus theae gen. nov., sp. nov., isolated from Pu'er tea.</title>
        <authorList>
            <person name="Niu L."/>
        </authorList>
    </citation>
    <scope>NUCLEOTIDE SEQUENCE [LARGE SCALE GENOMIC DNA]</scope>
    <source>
        <strain evidence="9 10">T8</strain>
    </source>
</reference>
<dbReference type="PANTHER" id="PTHR46154">
    <property type="match status" value="1"/>
</dbReference>